<reference evidence="1 2" key="1">
    <citation type="submission" date="2011-02" db="EMBL/GenBank/DDBJ databases">
        <title>The Genome Sequence of Sphaeroforma arctica JP610.</title>
        <authorList>
            <consortium name="The Broad Institute Genome Sequencing Platform"/>
            <person name="Russ C."/>
            <person name="Cuomo C."/>
            <person name="Young S.K."/>
            <person name="Zeng Q."/>
            <person name="Gargeya S."/>
            <person name="Alvarado L."/>
            <person name="Berlin A."/>
            <person name="Chapman S.B."/>
            <person name="Chen Z."/>
            <person name="Freedman E."/>
            <person name="Gellesch M."/>
            <person name="Goldberg J."/>
            <person name="Griggs A."/>
            <person name="Gujja S."/>
            <person name="Heilman E."/>
            <person name="Heiman D."/>
            <person name="Howarth C."/>
            <person name="Mehta T."/>
            <person name="Neiman D."/>
            <person name="Pearson M."/>
            <person name="Roberts A."/>
            <person name="Saif S."/>
            <person name="Shea T."/>
            <person name="Shenoy N."/>
            <person name="Sisk P."/>
            <person name="Stolte C."/>
            <person name="Sykes S."/>
            <person name="White J."/>
            <person name="Yandava C."/>
            <person name="Burger G."/>
            <person name="Gray M.W."/>
            <person name="Holland P.W.H."/>
            <person name="King N."/>
            <person name="Lang F.B.F."/>
            <person name="Roger A.J."/>
            <person name="Ruiz-Trillo I."/>
            <person name="Haas B."/>
            <person name="Nusbaum C."/>
            <person name="Birren B."/>
        </authorList>
    </citation>
    <scope>NUCLEOTIDE SEQUENCE [LARGE SCALE GENOMIC DNA]</scope>
    <source>
        <strain evidence="1 2">JP610</strain>
    </source>
</reference>
<accession>A0A0L0EZ20</accession>
<keyword evidence="2" id="KW-1185">Reference proteome</keyword>
<proteinExistence type="predicted"/>
<gene>
    <name evidence="1" type="ORF">SARC_17737</name>
</gene>
<organism evidence="1 2">
    <name type="scientific">Sphaeroforma arctica JP610</name>
    <dbReference type="NCBI Taxonomy" id="667725"/>
    <lineage>
        <taxon>Eukaryota</taxon>
        <taxon>Ichthyosporea</taxon>
        <taxon>Ichthyophonida</taxon>
        <taxon>Sphaeroforma</taxon>
    </lineage>
</organism>
<feature type="non-terminal residue" evidence="1">
    <location>
        <position position="66"/>
    </location>
</feature>
<dbReference type="EMBL" id="KQ253489">
    <property type="protein sequence ID" value="KNC69745.1"/>
    <property type="molecule type" value="Genomic_DNA"/>
</dbReference>
<protein>
    <submittedName>
        <fullName evidence="1">Uncharacterized protein</fullName>
    </submittedName>
</protein>
<dbReference type="AlphaFoldDB" id="A0A0L0EZ20"/>
<evidence type="ECO:0000313" key="1">
    <source>
        <dbReference type="EMBL" id="KNC69745.1"/>
    </source>
</evidence>
<dbReference type="RefSeq" id="XP_014143647.1">
    <property type="nucleotide sequence ID" value="XM_014288172.1"/>
</dbReference>
<name>A0A0L0EZ20_9EUKA</name>
<dbReference type="GeneID" id="25918241"/>
<evidence type="ECO:0000313" key="2">
    <source>
        <dbReference type="Proteomes" id="UP000054560"/>
    </source>
</evidence>
<sequence length="66" mass="7615">MIGRHSSYTKYGTRAWFLTVKLPPLRFSLKTATEKFPDYSKLWMVKGQVNVDLGQIETARSTYTKA</sequence>
<dbReference type="Proteomes" id="UP000054560">
    <property type="component" value="Unassembled WGS sequence"/>
</dbReference>